<feature type="transmembrane region" description="Helical" evidence="5">
    <location>
        <begin position="123"/>
        <end position="145"/>
    </location>
</feature>
<comment type="subcellular location">
    <subcellularLocation>
        <location evidence="1">Membrane</location>
        <topology evidence="1">Multi-pass membrane protein</topology>
    </subcellularLocation>
</comment>
<dbReference type="RefSeq" id="WP_115247782.1">
    <property type="nucleotide sequence ID" value="NZ_UGQC01000001.1"/>
</dbReference>
<keyword evidence="8" id="KW-1185">Reference proteome</keyword>
<feature type="transmembrane region" description="Helical" evidence="5">
    <location>
        <begin position="241"/>
        <end position="262"/>
    </location>
</feature>
<feature type="transmembrane region" description="Helical" evidence="5">
    <location>
        <begin position="195"/>
        <end position="212"/>
    </location>
</feature>
<evidence type="ECO:0000313" key="8">
    <source>
        <dbReference type="Proteomes" id="UP000254107"/>
    </source>
</evidence>
<dbReference type="GO" id="GO:0016020">
    <property type="term" value="C:membrane"/>
    <property type="evidence" value="ECO:0007669"/>
    <property type="project" value="UniProtKB-SubCell"/>
</dbReference>
<dbReference type="InterPro" id="IPR007016">
    <property type="entry name" value="O-antigen_ligase-rel_domated"/>
</dbReference>
<evidence type="ECO:0000313" key="7">
    <source>
        <dbReference type="EMBL" id="STZ00357.1"/>
    </source>
</evidence>
<dbReference type="InterPro" id="IPR051533">
    <property type="entry name" value="WaaL-like"/>
</dbReference>
<keyword evidence="3 5" id="KW-1133">Transmembrane helix</keyword>
<dbReference type="EMBL" id="UGQC01000001">
    <property type="protein sequence ID" value="STZ00357.1"/>
    <property type="molecule type" value="Genomic_DNA"/>
</dbReference>
<dbReference type="GeneID" id="302270318"/>
<accession>A0A378QHH9</accession>
<reference evidence="7 8" key="1">
    <citation type="submission" date="2018-06" db="EMBL/GenBank/DDBJ databases">
        <authorList>
            <consortium name="Pathogen Informatics"/>
            <person name="Doyle S."/>
        </authorList>
    </citation>
    <scope>NUCLEOTIDE SEQUENCE [LARGE SCALE GENOMIC DNA]</scope>
    <source>
        <strain evidence="7 8">NCTC7911</strain>
    </source>
</reference>
<name>A0A378QHH9_MORLA</name>
<organism evidence="7 8">
    <name type="scientific">Moraxella lacunata</name>
    <dbReference type="NCBI Taxonomy" id="477"/>
    <lineage>
        <taxon>Bacteria</taxon>
        <taxon>Pseudomonadati</taxon>
        <taxon>Pseudomonadota</taxon>
        <taxon>Gammaproteobacteria</taxon>
        <taxon>Moraxellales</taxon>
        <taxon>Moraxellaceae</taxon>
        <taxon>Moraxella</taxon>
    </lineage>
</organism>
<evidence type="ECO:0000256" key="1">
    <source>
        <dbReference type="ARBA" id="ARBA00004141"/>
    </source>
</evidence>
<dbReference type="PANTHER" id="PTHR37422">
    <property type="entry name" value="TEICHURONIC ACID BIOSYNTHESIS PROTEIN TUAE"/>
    <property type="match status" value="1"/>
</dbReference>
<gene>
    <name evidence="7" type="ORF">NCTC7911_01752</name>
</gene>
<feature type="transmembrane region" description="Helical" evidence="5">
    <location>
        <begin position="92"/>
        <end position="111"/>
    </location>
</feature>
<feature type="transmembrane region" description="Helical" evidence="5">
    <location>
        <begin position="170"/>
        <end position="188"/>
    </location>
</feature>
<dbReference type="GO" id="GO:0016874">
    <property type="term" value="F:ligase activity"/>
    <property type="evidence" value="ECO:0007669"/>
    <property type="project" value="UniProtKB-KW"/>
</dbReference>
<evidence type="ECO:0000256" key="3">
    <source>
        <dbReference type="ARBA" id="ARBA00022989"/>
    </source>
</evidence>
<feature type="transmembrane region" description="Helical" evidence="5">
    <location>
        <begin position="218"/>
        <end position="234"/>
    </location>
</feature>
<sequence>MIDKLKNTPLLAFIIIAITYIYGIISPSHYSMVTNDFNSALVLTTLFGLGVFFGLRNVDVKKIGFSTLTWLAFAIIILIQPMVNRIHYADALIFPFGLFLLALSLSIWTVNIPTQYRDKLTDYLAWVLLLAGVLSTITQFIQLFYPNTFGFIAPISPIKRLYSNLAQPNQASFVNVLSIVCVFYLYYCYHHCKKVMALLALSFFVLVMGITFSLSRVGLILLVVAIFGALFYGWSSHKLRYLICGVSILLSFIAYQSAMWLMRSFSSIYQGSSGVERLLSEGTNLRQILLERAWSAFASNPLFGVGYDNYLPHGLANIENLAWFEPADHAHNIIAQIGAEFGLVGIVAMLGVVFVLLQKLFLFFNSKISPQELFLSSLVLIFLLYSFSEFPLWMPIFFFPFVFIVALLDKGFSLKNIQIQKVLILITFIAISVSFFYSYLYHRYLRDYEIVAYGAVDNQTKIDAYQRFPHIFGFQETKEYMLHTVIDENASDPNKLLEMGERLMNANASMDVTRVQVRLLMKQGRQQEADTLHRRLCIWEYQRVKNCDIAMDEIFKVDEQDSMGYAKRLSDWYESWRMAKEAKK</sequence>
<feature type="transmembrane region" description="Helical" evidence="5">
    <location>
        <begin position="369"/>
        <end position="387"/>
    </location>
</feature>
<proteinExistence type="predicted"/>
<feature type="transmembrane region" description="Helical" evidence="5">
    <location>
        <begin position="422"/>
        <end position="441"/>
    </location>
</feature>
<keyword evidence="2 5" id="KW-0812">Transmembrane</keyword>
<feature type="transmembrane region" description="Helical" evidence="5">
    <location>
        <begin position="7"/>
        <end position="25"/>
    </location>
</feature>
<evidence type="ECO:0000256" key="2">
    <source>
        <dbReference type="ARBA" id="ARBA00022692"/>
    </source>
</evidence>
<dbReference type="Pfam" id="PF04932">
    <property type="entry name" value="Wzy_C"/>
    <property type="match status" value="1"/>
</dbReference>
<feature type="domain" description="O-antigen ligase-related" evidence="6">
    <location>
        <begin position="202"/>
        <end position="349"/>
    </location>
</feature>
<feature type="transmembrane region" description="Helical" evidence="5">
    <location>
        <begin position="67"/>
        <end position="86"/>
    </location>
</feature>
<evidence type="ECO:0000259" key="6">
    <source>
        <dbReference type="Pfam" id="PF04932"/>
    </source>
</evidence>
<dbReference type="Proteomes" id="UP000254107">
    <property type="component" value="Unassembled WGS sequence"/>
</dbReference>
<evidence type="ECO:0000256" key="5">
    <source>
        <dbReference type="SAM" id="Phobius"/>
    </source>
</evidence>
<feature type="transmembrane region" description="Helical" evidence="5">
    <location>
        <begin position="37"/>
        <end position="55"/>
    </location>
</feature>
<dbReference type="PANTHER" id="PTHR37422:SF13">
    <property type="entry name" value="LIPOPOLYSACCHARIDE BIOSYNTHESIS PROTEIN PA4999-RELATED"/>
    <property type="match status" value="1"/>
</dbReference>
<evidence type="ECO:0000256" key="4">
    <source>
        <dbReference type="ARBA" id="ARBA00023136"/>
    </source>
</evidence>
<feature type="transmembrane region" description="Helical" evidence="5">
    <location>
        <begin position="333"/>
        <end position="357"/>
    </location>
</feature>
<keyword evidence="7" id="KW-0436">Ligase</keyword>
<protein>
    <submittedName>
        <fullName evidence="7">Lipid A core - O-antigen ligase and related enzymes</fullName>
    </submittedName>
</protein>
<keyword evidence="4 5" id="KW-0472">Membrane</keyword>
<dbReference type="AlphaFoldDB" id="A0A378QHH9"/>